<sequence length="371" mass="41655">SNPQASTGIAWAFLIPSFTGFIKSLSRGLQARGYVEEVLAPYALTGNAFQGGGIDQYGKQSATTNFGMSCVGGGAKMILDGLDYAAAMWNPEGDMGDMELWELIEPFLYIGQRVKPNTGGPGRHRGGSGYEALRLAWKTPMYEMQNIGNGFMFIQAGLWGGYPAAPGYRHNIRNTNFFELAEQRVPFPTHEPDPGNSELERMIEGDRQFDLDTATFPEVMRQGDLYLCCFRGAGGLGDPLERPHESVMADIDGDYLLERYAQPIYGVVPGDPKATESRRAEMRDERERKAVPVREWMKTERERILDRNMIEPVQVMYAESMRLSDKWAQEFREFWDLPENFVFEVPTPTVDVTMALREQEKNRSGPDGSVA</sequence>
<reference evidence="2" key="1">
    <citation type="journal article" date="2015" name="Nature">
        <title>Complex archaea that bridge the gap between prokaryotes and eukaryotes.</title>
        <authorList>
            <person name="Spang A."/>
            <person name="Saw J.H."/>
            <person name="Jorgensen S.L."/>
            <person name="Zaremba-Niedzwiedzka K."/>
            <person name="Martijn J."/>
            <person name="Lind A.E."/>
            <person name="van Eijk R."/>
            <person name="Schleper C."/>
            <person name="Guy L."/>
            <person name="Ettema T.J."/>
        </authorList>
    </citation>
    <scope>NUCLEOTIDE SEQUENCE</scope>
</reference>
<gene>
    <name evidence="2" type="ORF">LCGC14_2744810</name>
</gene>
<accession>A0A0F8ZQJ4</accession>
<comment type="caution">
    <text evidence="2">The sequence shown here is derived from an EMBL/GenBank/DDBJ whole genome shotgun (WGS) entry which is preliminary data.</text>
</comment>
<dbReference type="AlphaFoldDB" id="A0A0F8ZQJ4"/>
<feature type="non-terminal residue" evidence="2">
    <location>
        <position position="1"/>
    </location>
</feature>
<proteinExistence type="predicted"/>
<protein>
    <recommendedName>
        <fullName evidence="1">Hydantoinase B/oxoprolinase domain-containing protein</fullName>
    </recommendedName>
</protein>
<dbReference type="Pfam" id="PF02538">
    <property type="entry name" value="Hydantoinase_B"/>
    <property type="match status" value="1"/>
</dbReference>
<dbReference type="InterPro" id="IPR003692">
    <property type="entry name" value="Hydantoinase_B"/>
</dbReference>
<dbReference type="GO" id="GO:0003824">
    <property type="term" value="F:catalytic activity"/>
    <property type="evidence" value="ECO:0007669"/>
    <property type="project" value="InterPro"/>
</dbReference>
<evidence type="ECO:0000313" key="2">
    <source>
        <dbReference type="EMBL" id="KKK88275.1"/>
    </source>
</evidence>
<dbReference type="EMBL" id="LAZR01050028">
    <property type="protein sequence ID" value="KKK88275.1"/>
    <property type="molecule type" value="Genomic_DNA"/>
</dbReference>
<evidence type="ECO:0000259" key="1">
    <source>
        <dbReference type="Pfam" id="PF02538"/>
    </source>
</evidence>
<name>A0A0F8ZQJ4_9ZZZZ</name>
<organism evidence="2">
    <name type="scientific">marine sediment metagenome</name>
    <dbReference type="NCBI Taxonomy" id="412755"/>
    <lineage>
        <taxon>unclassified sequences</taxon>
        <taxon>metagenomes</taxon>
        <taxon>ecological metagenomes</taxon>
    </lineage>
</organism>
<feature type="domain" description="Hydantoinase B/oxoprolinase" evidence="1">
    <location>
        <begin position="34"/>
        <end position="239"/>
    </location>
</feature>